<comment type="similarity">
    <text evidence="2 6">Belongs to the TVP23 family.</text>
</comment>
<accession>A0A1J4MT23</accession>
<sequence length="219" mass="25533">MDLEFMVPNQSNISHSELQSVTSRNAMMKEDLPVPMLINITNTPGNPFICLLHITFKILALFTFLFGPIIFRILTNDEFIICFFSTIIFLSLDFWIVKNVTGRILVGMRWWYEISSTGETIWMFQSIQNNQVSNSITNFDKTVFWIGLYLWPILWLFIFIIELLRFQFEWLTLSITAIALGCSNIIGFLKCLIHNNTSKNDWITKLTFKTLTNHINSIV</sequence>
<evidence type="ECO:0000256" key="1">
    <source>
        <dbReference type="ARBA" id="ARBA00004141"/>
    </source>
</evidence>
<feature type="transmembrane region" description="Helical" evidence="6">
    <location>
        <begin position="79"/>
        <end position="97"/>
    </location>
</feature>
<organism evidence="7 8">
    <name type="scientific">Cryptosporidium andersoni</name>
    <dbReference type="NCBI Taxonomy" id="117008"/>
    <lineage>
        <taxon>Eukaryota</taxon>
        <taxon>Sar</taxon>
        <taxon>Alveolata</taxon>
        <taxon>Apicomplexa</taxon>
        <taxon>Conoidasida</taxon>
        <taxon>Coccidia</taxon>
        <taxon>Eucoccidiorida</taxon>
        <taxon>Eimeriorina</taxon>
        <taxon>Cryptosporidiidae</taxon>
        <taxon>Cryptosporidium</taxon>
    </lineage>
</organism>
<evidence type="ECO:0000313" key="8">
    <source>
        <dbReference type="Proteomes" id="UP000186804"/>
    </source>
</evidence>
<reference evidence="7 8" key="1">
    <citation type="submission" date="2016-10" db="EMBL/GenBank/DDBJ databases">
        <title>Reductive evolution of mitochondrial metabolism and differential evolution of invasion-related proteins in Cryptosporidium.</title>
        <authorList>
            <person name="Liu S."/>
            <person name="Roellig D.M."/>
            <person name="Guo Y."/>
            <person name="Li N."/>
            <person name="Frace M.A."/>
            <person name="Tang K."/>
            <person name="Zhang L."/>
            <person name="Feng Y."/>
            <person name="Xiao L."/>
        </authorList>
    </citation>
    <scope>NUCLEOTIDE SEQUENCE [LARGE SCALE GENOMIC DNA]</scope>
    <source>
        <strain evidence="7">30847</strain>
    </source>
</reference>
<proteinExistence type="inferred from homology"/>
<gene>
    <name evidence="7" type="ORF">cand_007990</name>
</gene>
<dbReference type="GO" id="GO:0000139">
    <property type="term" value="C:Golgi membrane"/>
    <property type="evidence" value="ECO:0007669"/>
    <property type="project" value="TreeGrafter"/>
</dbReference>
<dbReference type="PANTHER" id="PTHR13019">
    <property type="entry name" value="GOLGI APPARATUS MEMBRANE PROTEIN TVP23"/>
    <property type="match status" value="1"/>
</dbReference>
<name>A0A1J4MT23_9CRYT</name>
<dbReference type="VEuPathDB" id="CryptoDB:cand_007990"/>
<keyword evidence="3 6" id="KW-0812">Transmembrane</keyword>
<dbReference type="RefSeq" id="XP_067067899.1">
    <property type="nucleotide sequence ID" value="XM_067211039.1"/>
</dbReference>
<feature type="transmembrane region" description="Helical" evidence="6">
    <location>
        <begin position="143"/>
        <end position="163"/>
    </location>
</feature>
<dbReference type="Pfam" id="PF05832">
    <property type="entry name" value="DUF846"/>
    <property type="match status" value="1"/>
</dbReference>
<evidence type="ECO:0000313" key="7">
    <source>
        <dbReference type="EMBL" id="OII76053.1"/>
    </source>
</evidence>
<feature type="transmembrane region" description="Helical" evidence="6">
    <location>
        <begin position="45"/>
        <end position="67"/>
    </location>
</feature>
<evidence type="ECO:0000256" key="3">
    <source>
        <dbReference type="ARBA" id="ARBA00022692"/>
    </source>
</evidence>
<keyword evidence="8" id="KW-1185">Reference proteome</keyword>
<dbReference type="PANTHER" id="PTHR13019:SF7">
    <property type="entry name" value="GOLGI APPARATUS MEMBRANE PROTEIN TVP23"/>
    <property type="match status" value="1"/>
</dbReference>
<dbReference type="AlphaFoldDB" id="A0A1J4MT23"/>
<protein>
    <recommendedName>
        <fullName evidence="6">Golgi apparatus membrane protein TVP23 homolog</fullName>
    </recommendedName>
</protein>
<comment type="subcellular location">
    <subcellularLocation>
        <location evidence="1 6">Membrane</location>
        <topology evidence="1 6">Multi-pass membrane protein</topology>
    </subcellularLocation>
</comment>
<comment type="caution">
    <text evidence="7">The sequence shown here is derived from an EMBL/GenBank/DDBJ whole genome shotgun (WGS) entry which is preliminary data.</text>
</comment>
<dbReference type="GeneID" id="92364984"/>
<dbReference type="GO" id="GO:0016192">
    <property type="term" value="P:vesicle-mediated transport"/>
    <property type="evidence" value="ECO:0007669"/>
    <property type="project" value="TreeGrafter"/>
</dbReference>
<dbReference type="GO" id="GO:0009306">
    <property type="term" value="P:protein secretion"/>
    <property type="evidence" value="ECO:0007669"/>
    <property type="project" value="TreeGrafter"/>
</dbReference>
<feature type="transmembrane region" description="Helical" evidence="6">
    <location>
        <begin position="170"/>
        <end position="189"/>
    </location>
</feature>
<keyword evidence="4 6" id="KW-1133">Transmembrane helix</keyword>
<dbReference type="Proteomes" id="UP000186804">
    <property type="component" value="Unassembled WGS sequence"/>
</dbReference>
<evidence type="ECO:0000256" key="6">
    <source>
        <dbReference type="RuleBase" id="RU361206"/>
    </source>
</evidence>
<dbReference type="OrthoDB" id="2151161at2759"/>
<dbReference type="EMBL" id="LRBS01000069">
    <property type="protein sequence ID" value="OII76053.1"/>
    <property type="molecule type" value="Genomic_DNA"/>
</dbReference>
<evidence type="ECO:0000256" key="5">
    <source>
        <dbReference type="ARBA" id="ARBA00023136"/>
    </source>
</evidence>
<keyword evidence="5 6" id="KW-0472">Membrane</keyword>
<dbReference type="InterPro" id="IPR008564">
    <property type="entry name" value="TVP23-like"/>
</dbReference>
<evidence type="ECO:0000256" key="4">
    <source>
        <dbReference type="ARBA" id="ARBA00022989"/>
    </source>
</evidence>
<evidence type="ECO:0000256" key="2">
    <source>
        <dbReference type="ARBA" id="ARBA00005467"/>
    </source>
</evidence>